<organism evidence="2 3">
    <name type="scientific">Thiobacillus denitrificans (strain ATCC 25259 / T1)</name>
    <dbReference type="NCBI Taxonomy" id="292415"/>
    <lineage>
        <taxon>Bacteria</taxon>
        <taxon>Pseudomonadati</taxon>
        <taxon>Pseudomonadota</taxon>
        <taxon>Betaproteobacteria</taxon>
        <taxon>Nitrosomonadales</taxon>
        <taxon>Thiobacillaceae</taxon>
        <taxon>Thiobacillus</taxon>
    </lineage>
</organism>
<protein>
    <submittedName>
        <fullName evidence="2">Glycosyl transferase, group 1</fullName>
    </submittedName>
</protein>
<dbReference type="CAZy" id="GT4">
    <property type="family name" value="Glycosyltransferase Family 4"/>
</dbReference>
<gene>
    <name evidence="2" type="ordered locus">Tbd_0293</name>
</gene>
<keyword evidence="3" id="KW-1185">Reference proteome</keyword>
<dbReference type="InterPro" id="IPR024004">
    <property type="entry name" value="PEP-CTERM/XrtA_GlycosylTrfase"/>
</dbReference>
<dbReference type="CDD" id="cd03794">
    <property type="entry name" value="GT4_WbuB-like"/>
    <property type="match status" value="1"/>
</dbReference>
<feature type="domain" description="Glycosyltransferase subfamily 4-like N-terminal" evidence="1">
    <location>
        <begin position="16"/>
        <end position="190"/>
    </location>
</feature>
<keyword evidence="2" id="KW-0808">Transferase</keyword>
<evidence type="ECO:0000313" key="3">
    <source>
        <dbReference type="Proteomes" id="UP000008291"/>
    </source>
</evidence>
<dbReference type="EMBL" id="CP000116">
    <property type="protein sequence ID" value="AAZ96246.1"/>
    <property type="molecule type" value="Genomic_DNA"/>
</dbReference>
<dbReference type="STRING" id="292415.Tbd_0293"/>
<dbReference type="Pfam" id="PF13692">
    <property type="entry name" value="Glyco_trans_1_4"/>
    <property type="match status" value="1"/>
</dbReference>
<dbReference type="PANTHER" id="PTHR45947">
    <property type="entry name" value="SULFOQUINOVOSYL TRANSFERASE SQD2"/>
    <property type="match status" value="1"/>
</dbReference>
<name>Q3SM06_THIDA</name>
<dbReference type="PANTHER" id="PTHR45947:SF3">
    <property type="entry name" value="SULFOQUINOVOSYL TRANSFERASE SQD2"/>
    <property type="match status" value="1"/>
</dbReference>
<dbReference type="RefSeq" id="WP_011310806.1">
    <property type="nucleotide sequence ID" value="NC_007404.1"/>
</dbReference>
<dbReference type="OrthoDB" id="509705at2"/>
<dbReference type="eggNOG" id="COG0438">
    <property type="taxonomic scope" value="Bacteria"/>
</dbReference>
<evidence type="ECO:0000313" key="2">
    <source>
        <dbReference type="EMBL" id="AAZ96246.1"/>
    </source>
</evidence>
<dbReference type="Proteomes" id="UP000008291">
    <property type="component" value="Chromosome"/>
</dbReference>
<dbReference type="InterPro" id="IPR028098">
    <property type="entry name" value="Glyco_trans_4-like_N"/>
</dbReference>
<dbReference type="Pfam" id="PF13579">
    <property type="entry name" value="Glyco_trans_4_4"/>
    <property type="match status" value="1"/>
</dbReference>
<dbReference type="GO" id="GO:0016758">
    <property type="term" value="F:hexosyltransferase activity"/>
    <property type="evidence" value="ECO:0007669"/>
    <property type="project" value="TreeGrafter"/>
</dbReference>
<sequence>MKILHVFDHTLPLHSGYTFRSAAILRNQQKLGWQTFHLSGPKQVDCSVAEEDADGLHFYRTPRPEGVLARLPGGDPFAVMAAIEKRLLPLARELRPDVLHAHSPVLDAMPALRVGRKLGIPVVYEIRAFWEDAAVDHGSTTEGSLRYRLTRALETRAVKQADAVTVICEGLRADLVARGIPAGKITVIPNAVDVDKFAVGGQADPELKMKLGLGASRVLGFIGSFYAYEGLDLLIGALPAITARAPDVKVLLVGGGPQDAALKAQVMALGLKDRVVFAGRVPHAEVNRYYDLVDVLVYARHPMRLTELVTPLKPLEAMAQGRLMVASDVGGHRELIDDGKTGVLFRAGDADDLARKAVALLDNASDWERIKANGRRFVETERNWAASVARYRGVYQRLVQTEAVLD</sequence>
<proteinExistence type="predicted"/>
<dbReference type="KEGG" id="tbd:Tbd_0293"/>
<dbReference type="InterPro" id="IPR050194">
    <property type="entry name" value="Glycosyltransferase_grp1"/>
</dbReference>
<dbReference type="HOGENOM" id="CLU_009583_2_2_4"/>
<accession>Q3SM06</accession>
<dbReference type="NCBIfam" id="TIGR04063">
    <property type="entry name" value="stp3"/>
    <property type="match status" value="1"/>
</dbReference>
<reference evidence="2 3" key="1">
    <citation type="journal article" date="2006" name="J. Bacteriol.">
        <title>The genome sequence of the obligately chemolithoautotrophic, facultatively anaerobic bacterium Thiobacillus denitrificans.</title>
        <authorList>
            <person name="Beller H.R."/>
            <person name="Chain P.S."/>
            <person name="Letain T.E."/>
            <person name="Chakicherla A."/>
            <person name="Larimer F.W."/>
            <person name="Richardson P.M."/>
            <person name="Coleman M.A."/>
            <person name="Wood A.P."/>
            <person name="Kelly D.P."/>
        </authorList>
    </citation>
    <scope>NUCLEOTIDE SEQUENCE [LARGE SCALE GENOMIC DNA]</scope>
    <source>
        <strain evidence="2 3">ATCC 25259</strain>
    </source>
</reference>
<dbReference type="SUPFAM" id="SSF53756">
    <property type="entry name" value="UDP-Glycosyltransferase/glycogen phosphorylase"/>
    <property type="match status" value="1"/>
</dbReference>
<dbReference type="Gene3D" id="3.40.50.2000">
    <property type="entry name" value="Glycogen Phosphorylase B"/>
    <property type="match status" value="2"/>
</dbReference>
<dbReference type="AlphaFoldDB" id="Q3SM06"/>
<evidence type="ECO:0000259" key="1">
    <source>
        <dbReference type="Pfam" id="PF13579"/>
    </source>
</evidence>